<dbReference type="EMBL" id="LR797364">
    <property type="protein sequence ID" value="CAB4210928.1"/>
    <property type="molecule type" value="Genomic_DNA"/>
</dbReference>
<protein>
    <submittedName>
        <fullName evidence="1">Uncharacterized protein</fullName>
    </submittedName>
</protein>
<reference evidence="1" key="1">
    <citation type="submission" date="2020-05" db="EMBL/GenBank/DDBJ databases">
        <authorList>
            <person name="Chiriac C."/>
            <person name="Salcher M."/>
            <person name="Ghai R."/>
            <person name="Kavagutti S V."/>
        </authorList>
    </citation>
    <scope>NUCLEOTIDE SEQUENCE</scope>
</reference>
<dbReference type="EMBL" id="LR796841">
    <property type="protein sequence ID" value="CAB4169077.1"/>
    <property type="molecule type" value="Genomic_DNA"/>
</dbReference>
<evidence type="ECO:0000313" key="1">
    <source>
        <dbReference type="EMBL" id="CAB4169077.1"/>
    </source>
</evidence>
<evidence type="ECO:0000313" key="2">
    <source>
        <dbReference type="EMBL" id="CAB4210928.1"/>
    </source>
</evidence>
<sequence length="129" mass="13296">MASLDDILTTQKNGVVAINGIQRLMGDFLTLLQPALGAALKVKYTAVTGAYPVAATDCVVDCTANTFTVTLPTAAGIQGQIFTVKNSGTGVITVAAAGGEFIDGAATQLLVVQYQSISMISTNTGWRII</sequence>
<accession>A0A6J5PD14</accession>
<proteinExistence type="predicted"/>
<name>A0A6J5PD14_9CAUD</name>
<gene>
    <name evidence="2" type="ORF">UFOVP1413_61</name>
    <name evidence="1" type="ORF">UFOVP893_43</name>
</gene>
<organism evidence="1">
    <name type="scientific">uncultured Caudovirales phage</name>
    <dbReference type="NCBI Taxonomy" id="2100421"/>
    <lineage>
        <taxon>Viruses</taxon>
        <taxon>Duplodnaviria</taxon>
        <taxon>Heunggongvirae</taxon>
        <taxon>Uroviricota</taxon>
        <taxon>Caudoviricetes</taxon>
        <taxon>Peduoviridae</taxon>
        <taxon>Maltschvirus</taxon>
        <taxon>Maltschvirus maltsch</taxon>
    </lineage>
</organism>